<organism evidence="1 2">
    <name type="scientific">Klebsiella pneumoniae subsp. pneumoniae</name>
    <dbReference type="NCBI Taxonomy" id="72407"/>
    <lineage>
        <taxon>Bacteria</taxon>
        <taxon>Pseudomonadati</taxon>
        <taxon>Pseudomonadota</taxon>
        <taxon>Gammaproteobacteria</taxon>
        <taxon>Enterobacterales</taxon>
        <taxon>Enterobacteriaceae</taxon>
        <taxon>Klebsiella/Raoultella group</taxon>
        <taxon>Klebsiella</taxon>
        <taxon>Klebsiella pneumoniae complex</taxon>
    </lineage>
</organism>
<evidence type="ECO:0000313" key="2">
    <source>
        <dbReference type="Proteomes" id="UP000594592"/>
    </source>
</evidence>
<dbReference type="Proteomes" id="UP000594592">
    <property type="component" value="Chromosome"/>
</dbReference>
<accession>A0A7S9E173</accession>
<dbReference type="AlphaFoldDB" id="A0A7S9E173"/>
<sequence length="107" mass="12062">MIVKTITENGESVKKSKLLAHLLHGAESLILQHMISFLGDNVVLLQHDGVTCPNPVDTDELSDYIAEKTGYRVQFDIEQLKLDLNVDATDRFQQQDTEDIFEDEMAA</sequence>
<protein>
    <submittedName>
        <fullName evidence="1">Uncharacterized protein</fullName>
    </submittedName>
</protein>
<reference evidence="1 2" key="1">
    <citation type="submission" date="2020-11" db="EMBL/GenBank/DDBJ databases">
        <title>Whole Genome sequence of MDR strain of Klebsiella pneumoniae K219 isolated from sputum.</title>
        <authorList>
            <person name="Aditi B.P."/>
            <person name="Mahalakshmi K."/>
            <person name="Naveen Kumar V."/>
        </authorList>
    </citation>
    <scope>NUCLEOTIDE SEQUENCE [LARGE SCALE GENOMIC DNA]</scope>
    <source>
        <strain evidence="1 2">K219</strain>
    </source>
</reference>
<proteinExistence type="predicted"/>
<evidence type="ECO:0000313" key="1">
    <source>
        <dbReference type="EMBL" id="QPG07649.1"/>
    </source>
</evidence>
<gene>
    <name evidence="1" type="ORF">IUJ34_04275</name>
</gene>
<dbReference type="EMBL" id="CP064820">
    <property type="protein sequence ID" value="QPG07649.1"/>
    <property type="molecule type" value="Genomic_DNA"/>
</dbReference>
<name>A0A7S9E173_KLEPN</name>